<dbReference type="EMBL" id="GISG01284044">
    <property type="protein sequence ID" value="MBA4679633.1"/>
    <property type="molecule type" value="Transcribed_RNA"/>
</dbReference>
<accession>A0A7C9B1L7</accession>
<proteinExistence type="predicted"/>
<sequence length="137" mass="14761">MIVRSLMGRSACTVNPSLGSKTTRREGHSPLSTIFLHKFRVSKSPLEITCIPPFSRAAQFADLGAMPGTYVSSLLNSVPVAINAVANDAICSNLLFGSSVGMKGNNFLLFLDTTKPLDRFFLLRLSCIDFSIAADGF</sequence>
<dbReference type="AlphaFoldDB" id="A0A7C9B1L7"/>
<reference evidence="1" key="2">
    <citation type="submission" date="2020-07" db="EMBL/GenBank/DDBJ databases">
        <authorList>
            <person name="Vera ALvarez R."/>
            <person name="Arias-Moreno D.M."/>
            <person name="Jimenez-Jacinto V."/>
            <person name="Jimenez-Bremont J.F."/>
            <person name="Swaminathan K."/>
            <person name="Moose S.P."/>
            <person name="Guerrero-Gonzalez M.L."/>
            <person name="Marino-Ramirez L."/>
            <person name="Landsman D."/>
            <person name="Rodriguez-Kessler M."/>
            <person name="Delgado-Sanchez P."/>
        </authorList>
    </citation>
    <scope>NUCLEOTIDE SEQUENCE</scope>
    <source>
        <tissue evidence="1">Cladode</tissue>
    </source>
</reference>
<name>A0A7C9B1L7_OPUST</name>
<organism evidence="1">
    <name type="scientific">Opuntia streptacantha</name>
    <name type="common">Prickly pear cactus</name>
    <name type="synonym">Opuntia cardona</name>
    <dbReference type="NCBI Taxonomy" id="393608"/>
    <lineage>
        <taxon>Eukaryota</taxon>
        <taxon>Viridiplantae</taxon>
        <taxon>Streptophyta</taxon>
        <taxon>Embryophyta</taxon>
        <taxon>Tracheophyta</taxon>
        <taxon>Spermatophyta</taxon>
        <taxon>Magnoliopsida</taxon>
        <taxon>eudicotyledons</taxon>
        <taxon>Gunneridae</taxon>
        <taxon>Pentapetalae</taxon>
        <taxon>Caryophyllales</taxon>
        <taxon>Cactineae</taxon>
        <taxon>Cactaceae</taxon>
        <taxon>Opuntioideae</taxon>
        <taxon>Opuntia</taxon>
    </lineage>
</organism>
<evidence type="ECO:0000313" key="1">
    <source>
        <dbReference type="EMBL" id="MBA4679633.1"/>
    </source>
</evidence>
<reference evidence="1" key="1">
    <citation type="journal article" date="2013" name="J. Plant Res.">
        <title>Effect of fungi and light on seed germination of three Opuntia species from semiarid lands of central Mexico.</title>
        <authorList>
            <person name="Delgado-Sanchez P."/>
            <person name="Jimenez-Bremont J.F."/>
            <person name="Guerrero-Gonzalez Mde L."/>
            <person name="Flores J."/>
        </authorList>
    </citation>
    <scope>NUCLEOTIDE SEQUENCE</scope>
    <source>
        <tissue evidence="1">Cladode</tissue>
    </source>
</reference>
<protein>
    <submittedName>
        <fullName evidence="1">Uncharacterized protein</fullName>
    </submittedName>
</protein>